<gene>
    <name evidence="1" type="ORF">OXR69_024505</name>
</gene>
<dbReference type="InterPro" id="IPR045441">
    <property type="entry name" value="DUF6506"/>
</dbReference>
<accession>A0ABT6EMG8</accession>
<dbReference type="Pfam" id="PF20116">
    <property type="entry name" value="DUF6506"/>
    <property type="match status" value="1"/>
</dbReference>
<dbReference type="Proteomes" id="UP001075001">
    <property type="component" value="Unassembled WGS sequence"/>
</dbReference>
<organism evidence="1 2">
    <name type="scientific">Klebsiella huaxiensis</name>
    <dbReference type="NCBI Taxonomy" id="2153354"/>
    <lineage>
        <taxon>Bacteria</taxon>
        <taxon>Pseudomonadati</taxon>
        <taxon>Pseudomonadota</taxon>
        <taxon>Gammaproteobacteria</taxon>
        <taxon>Enterobacterales</taxon>
        <taxon>Enterobacteriaceae</taxon>
        <taxon>Klebsiella/Raoultella group</taxon>
        <taxon>Klebsiella</taxon>
    </lineage>
</organism>
<evidence type="ECO:0000313" key="2">
    <source>
        <dbReference type="Proteomes" id="UP001075001"/>
    </source>
</evidence>
<comment type="caution">
    <text evidence="1">The sequence shown here is derived from an EMBL/GenBank/DDBJ whole genome shotgun (WGS) entry which is preliminary data.</text>
</comment>
<sequence>MMTLKAAFIFLTPEGNADIHRCEVVTESVSVVTCAVNSYQAASELAATLVTQDITAIELCGGFGIEGVAQVKKAVNGRAVIGVVRFDCHPGLQFSSGDMLFDQNKA</sequence>
<dbReference type="EMBL" id="JAPQEX020000001">
    <property type="protein sequence ID" value="MDG1645002.1"/>
    <property type="molecule type" value="Genomic_DNA"/>
</dbReference>
<evidence type="ECO:0000313" key="1">
    <source>
        <dbReference type="EMBL" id="MDG1645002.1"/>
    </source>
</evidence>
<reference evidence="1" key="1">
    <citation type="submission" date="2023-03" db="EMBL/GenBank/DDBJ databases">
        <title>identification of new KPC variant in Klebsiella huaxiensis from the Hospital Sewage Samples in China.</title>
        <authorList>
            <person name="Wu Y."/>
        </authorList>
    </citation>
    <scope>NUCLEOTIDE SEQUENCE</scope>
    <source>
        <strain evidence="1">ZR-9</strain>
    </source>
</reference>
<keyword evidence="2" id="KW-1185">Reference proteome</keyword>
<dbReference type="RefSeq" id="WP_221888543.1">
    <property type="nucleotide sequence ID" value="NZ_CABGGQ010000008.1"/>
</dbReference>
<name>A0ABT6EMG8_9ENTR</name>
<proteinExistence type="predicted"/>
<protein>
    <submittedName>
        <fullName evidence="1">DUF6506 family protein</fullName>
    </submittedName>
</protein>